<comment type="caution">
    <text evidence="17">The sequence shown here is derived from an EMBL/GenBank/DDBJ whole genome shotgun (WGS) entry which is preliminary data.</text>
</comment>
<keyword evidence="8 12" id="KW-0653">Protein transport</keyword>
<evidence type="ECO:0000256" key="12">
    <source>
        <dbReference type="RuleBase" id="RU004057"/>
    </source>
</evidence>
<keyword evidence="5" id="KW-1003">Cell membrane</keyword>
<evidence type="ECO:0000256" key="5">
    <source>
        <dbReference type="ARBA" id="ARBA00022475"/>
    </source>
</evidence>
<dbReference type="AlphaFoldDB" id="A0A949T2H2"/>
<dbReference type="InterPro" id="IPR050790">
    <property type="entry name" value="ExbB/TolQ_transport"/>
</dbReference>
<feature type="transmembrane region" description="Helical" evidence="13">
    <location>
        <begin position="146"/>
        <end position="171"/>
    </location>
</feature>
<organism evidence="17 18">
    <name type="scientific">Ursidibacter maritimus</name>
    <dbReference type="NCBI Taxonomy" id="1331689"/>
    <lineage>
        <taxon>Bacteria</taxon>
        <taxon>Pseudomonadati</taxon>
        <taxon>Pseudomonadota</taxon>
        <taxon>Gammaproteobacteria</taxon>
        <taxon>Pasteurellales</taxon>
        <taxon>Pasteurellaceae</taxon>
        <taxon>Ursidibacter</taxon>
    </lineage>
</organism>
<name>A0A949T2H2_9PAST</name>
<keyword evidence="10 13" id="KW-0472">Membrane</keyword>
<evidence type="ECO:0000256" key="6">
    <source>
        <dbReference type="ARBA" id="ARBA00022519"/>
    </source>
</evidence>
<dbReference type="GeneID" id="65548624"/>
<evidence type="ECO:0000256" key="8">
    <source>
        <dbReference type="ARBA" id="ARBA00022927"/>
    </source>
</evidence>
<feature type="domain" description="MotA/TolQ/ExbB proton channel" evidence="15">
    <location>
        <begin position="128"/>
        <end position="225"/>
    </location>
</feature>
<evidence type="ECO:0000256" key="10">
    <source>
        <dbReference type="ARBA" id="ARBA00023136"/>
    </source>
</evidence>
<dbReference type="PANTHER" id="PTHR30625">
    <property type="entry name" value="PROTEIN TOLQ"/>
    <property type="match status" value="1"/>
</dbReference>
<dbReference type="RefSeq" id="WP_157402790.1">
    <property type="nucleotide sequence ID" value="NZ_JABULY010000001.1"/>
</dbReference>
<evidence type="ECO:0000256" key="1">
    <source>
        <dbReference type="ARBA" id="ARBA00004429"/>
    </source>
</evidence>
<feature type="transmembrane region" description="Helical" evidence="13">
    <location>
        <begin position="191"/>
        <end position="213"/>
    </location>
</feature>
<dbReference type="Pfam" id="PF01618">
    <property type="entry name" value="MotA_ExbB"/>
    <property type="match status" value="1"/>
</dbReference>
<comment type="subcellular location">
    <subcellularLocation>
        <location evidence="1">Cell inner membrane</location>
        <topology evidence="1">Multi-pass membrane protein</topology>
    </subcellularLocation>
    <subcellularLocation>
        <location evidence="12">Membrane</location>
        <topology evidence="12">Multi-pass membrane protein</topology>
    </subcellularLocation>
</comment>
<dbReference type="Proteomes" id="UP000732858">
    <property type="component" value="Unassembled WGS sequence"/>
</dbReference>
<protein>
    <recommendedName>
        <fullName evidence="3">Biopolymer transport protein ExbB</fullName>
    </recommendedName>
</protein>
<dbReference type="PANTHER" id="PTHR30625:SF16">
    <property type="entry name" value="BIOPOLYMER TRANSPORT PROTEIN EXBB"/>
    <property type="match status" value="1"/>
</dbReference>
<dbReference type="EMBL" id="JABULY010000001">
    <property type="protein sequence ID" value="MBV6530794.1"/>
    <property type="molecule type" value="Genomic_DNA"/>
</dbReference>
<evidence type="ECO:0000256" key="13">
    <source>
        <dbReference type="SAM" id="Phobius"/>
    </source>
</evidence>
<evidence type="ECO:0000259" key="15">
    <source>
        <dbReference type="Pfam" id="PF01618"/>
    </source>
</evidence>
<evidence type="ECO:0000256" key="4">
    <source>
        <dbReference type="ARBA" id="ARBA00022448"/>
    </source>
</evidence>
<feature type="signal peptide" evidence="14">
    <location>
        <begin position="1"/>
        <end position="20"/>
    </location>
</feature>
<keyword evidence="19" id="KW-1185">Reference proteome</keyword>
<evidence type="ECO:0000256" key="3">
    <source>
        <dbReference type="ARBA" id="ARBA00022093"/>
    </source>
</evidence>
<evidence type="ECO:0000256" key="11">
    <source>
        <dbReference type="ARBA" id="ARBA00024816"/>
    </source>
</evidence>
<gene>
    <name evidence="17" type="primary">exbB</name>
    <name evidence="16" type="ORF">HT657_01315</name>
    <name evidence="17" type="ORF">HT672_00915</name>
</gene>
<evidence type="ECO:0000313" key="17">
    <source>
        <dbReference type="EMBL" id="MBV6545870.1"/>
    </source>
</evidence>
<evidence type="ECO:0000256" key="2">
    <source>
        <dbReference type="ARBA" id="ARBA00011471"/>
    </source>
</evidence>
<feature type="transmembrane region" description="Helical" evidence="13">
    <location>
        <begin position="44"/>
        <end position="65"/>
    </location>
</feature>
<keyword evidence="6" id="KW-0997">Cell inner membrane</keyword>
<reference evidence="17 19" key="1">
    <citation type="journal article" date="2021" name="Mol. Ecol.">
        <title>Polar bear-adapted Ursidibacter maritimus are remarkably conserved after generations in captivity.</title>
        <authorList>
            <person name="Espinosa-Gongora C."/>
            <person name="Hansen M.J."/>
            <person name="Bertelsen M.F."/>
            <person name="Bojesen A.M."/>
        </authorList>
    </citation>
    <scope>NUCLEOTIDE SEQUENCE</scope>
    <source>
        <strain evidence="17">Pb43105x</strain>
        <strain evidence="16 19">Pb43106</strain>
    </source>
</reference>
<keyword evidence="7 13" id="KW-0812">Transmembrane</keyword>
<dbReference type="OrthoDB" id="9805133at2"/>
<keyword evidence="4 12" id="KW-0813">Transport</keyword>
<evidence type="ECO:0000256" key="9">
    <source>
        <dbReference type="ARBA" id="ARBA00022989"/>
    </source>
</evidence>
<proteinExistence type="inferred from homology"/>
<evidence type="ECO:0000256" key="7">
    <source>
        <dbReference type="ARBA" id="ARBA00022692"/>
    </source>
</evidence>
<dbReference type="GO" id="GO:0017038">
    <property type="term" value="P:protein import"/>
    <property type="evidence" value="ECO:0007669"/>
    <property type="project" value="TreeGrafter"/>
</dbReference>
<evidence type="ECO:0000313" key="16">
    <source>
        <dbReference type="EMBL" id="MBV6530794.1"/>
    </source>
</evidence>
<keyword evidence="9 13" id="KW-1133">Transmembrane helix</keyword>
<dbReference type="Proteomes" id="UP001196379">
    <property type="component" value="Unassembled WGS sequence"/>
</dbReference>
<accession>A0A949T2H2</accession>
<dbReference type="GO" id="GO:0005886">
    <property type="term" value="C:plasma membrane"/>
    <property type="evidence" value="ECO:0007669"/>
    <property type="project" value="UniProtKB-SubCell"/>
</dbReference>
<comment type="subunit">
    <text evidence="2">The accessory proteins ExbB and ExbD seem to form a complex with TonB.</text>
</comment>
<evidence type="ECO:0000313" key="18">
    <source>
        <dbReference type="Proteomes" id="UP000732858"/>
    </source>
</evidence>
<dbReference type="NCBIfam" id="TIGR02797">
    <property type="entry name" value="exbB"/>
    <property type="match status" value="1"/>
</dbReference>
<sequence>MKFKSLFFIISLLFSLNSVANTVPTATLPLDLSPQTLYENAHIVVKAVIWILIICSIITWTIFIFKSSQLISSLSKLKRAIKQINPNQSFIEIKESLIKESALNKLIVEIEQEISSSYNSYDSDLIGRIEYRLTHKIKQMGKIMRYGISPLATISSVAPFIGLFGTVWGIMNSFIGIAQTHTTDLYAVAPGIAEALFATALGLVAAIPAVIIYNSFIRYIQHYNDQLAYSSATLQLVIRREISQSIKGK</sequence>
<dbReference type="InterPro" id="IPR002898">
    <property type="entry name" value="MotA_ExbB_proton_chnl"/>
</dbReference>
<dbReference type="GO" id="GO:0022857">
    <property type="term" value="F:transmembrane transporter activity"/>
    <property type="evidence" value="ECO:0007669"/>
    <property type="project" value="InterPro"/>
</dbReference>
<comment type="similarity">
    <text evidence="12">Belongs to the exbB/tolQ family.</text>
</comment>
<keyword evidence="14" id="KW-0732">Signal</keyword>
<comment type="function">
    <text evidence="11">Involved in the TonB-dependent energy-dependent transport of various receptor-bound substrates. Protects ExbD from proteolytic degradation and functionally stabilizes TonB.</text>
</comment>
<dbReference type="EMBL" id="JABUMC010000001">
    <property type="protein sequence ID" value="MBV6545870.1"/>
    <property type="molecule type" value="Genomic_DNA"/>
</dbReference>
<feature type="chain" id="PRO_5037740768" description="Biopolymer transport protein ExbB" evidence="14">
    <location>
        <begin position="21"/>
        <end position="249"/>
    </location>
</feature>
<dbReference type="InterPro" id="IPR014164">
    <property type="entry name" value="TonB_ExbB_1"/>
</dbReference>
<evidence type="ECO:0000313" key="19">
    <source>
        <dbReference type="Proteomes" id="UP001196379"/>
    </source>
</evidence>
<evidence type="ECO:0000256" key="14">
    <source>
        <dbReference type="SAM" id="SignalP"/>
    </source>
</evidence>